<reference evidence="5" key="1">
    <citation type="journal article" date="2021" name="PeerJ">
        <title>Extensive microbial diversity within the chicken gut microbiome revealed by metagenomics and culture.</title>
        <authorList>
            <person name="Gilroy R."/>
            <person name="Ravi A."/>
            <person name="Getino M."/>
            <person name="Pursley I."/>
            <person name="Horton D.L."/>
            <person name="Alikhan N.F."/>
            <person name="Baker D."/>
            <person name="Gharbi K."/>
            <person name="Hall N."/>
            <person name="Watson M."/>
            <person name="Adriaenssens E.M."/>
            <person name="Foster-Nyarko E."/>
            <person name="Jarju S."/>
            <person name="Secka A."/>
            <person name="Antonio M."/>
            <person name="Oren A."/>
            <person name="Chaudhuri R.R."/>
            <person name="La Ragione R."/>
            <person name="Hildebrand F."/>
            <person name="Pallen M.J."/>
        </authorList>
    </citation>
    <scope>NUCLEOTIDE SEQUENCE</scope>
    <source>
        <strain evidence="5">MalCec1-1739</strain>
    </source>
</reference>
<gene>
    <name evidence="5" type="ORF">IAA93_04105</name>
</gene>
<dbReference type="Pfam" id="PF12833">
    <property type="entry name" value="HTH_18"/>
    <property type="match status" value="1"/>
</dbReference>
<evidence type="ECO:0000256" key="1">
    <source>
        <dbReference type="ARBA" id="ARBA00023015"/>
    </source>
</evidence>
<evidence type="ECO:0000313" key="5">
    <source>
        <dbReference type="EMBL" id="HJD52891.1"/>
    </source>
</evidence>
<reference evidence="5" key="2">
    <citation type="submission" date="2021-04" db="EMBL/GenBank/DDBJ databases">
        <authorList>
            <person name="Gilroy R."/>
        </authorList>
    </citation>
    <scope>NUCLEOTIDE SEQUENCE</scope>
    <source>
        <strain evidence="5">MalCec1-1739</strain>
    </source>
</reference>
<proteinExistence type="predicted"/>
<name>A0A9D2UIB4_9BACT</name>
<evidence type="ECO:0000256" key="2">
    <source>
        <dbReference type="ARBA" id="ARBA00023125"/>
    </source>
</evidence>
<accession>A0A9D2UIB4</accession>
<protein>
    <submittedName>
        <fullName evidence="5">Helix-turn-helix domain-containing protein</fullName>
    </submittedName>
</protein>
<dbReference type="SUPFAM" id="SSF46689">
    <property type="entry name" value="Homeodomain-like"/>
    <property type="match status" value="1"/>
</dbReference>
<dbReference type="InterPro" id="IPR018060">
    <property type="entry name" value="HTH_AraC"/>
</dbReference>
<evidence type="ECO:0000259" key="4">
    <source>
        <dbReference type="PROSITE" id="PS01124"/>
    </source>
</evidence>
<organism evidence="5 6">
    <name type="scientific">Candidatus Avibacteroides avistercoris</name>
    <dbReference type="NCBI Taxonomy" id="2840690"/>
    <lineage>
        <taxon>Bacteria</taxon>
        <taxon>Pseudomonadati</taxon>
        <taxon>Bacteroidota</taxon>
        <taxon>Bacteroidia</taxon>
        <taxon>Bacteroidales</taxon>
        <taxon>Bacteroidaceae</taxon>
        <taxon>Bacteroidaceae incertae sedis</taxon>
        <taxon>Candidatus Avibacteroides</taxon>
    </lineage>
</organism>
<dbReference type="SMART" id="SM00342">
    <property type="entry name" value="HTH_ARAC"/>
    <property type="match status" value="1"/>
</dbReference>
<keyword evidence="3" id="KW-0804">Transcription</keyword>
<evidence type="ECO:0000313" key="6">
    <source>
        <dbReference type="Proteomes" id="UP000787625"/>
    </source>
</evidence>
<comment type="caution">
    <text evidence="5">The sequence shown here is derived from an EMBL/GenBank/DDBJ whole genome shotgun (WGS) entry which is preliminary data.</text>
</comment>
<dbReference type="EMBL" id="DWUP01000084">
    <property type="protein sequence ID" value="HJD52891.1"/>
    <property type="molecule type" value="Genomic_DNA"/>
</dbReference>
<keyword evidence="2" id="KW-0238">DNA-binding</keyword>
<dbReference type="Proteomes" id="UP000787625">
    <property type="component" value="Unassembled WGS sequence"/>
</dbReference>
<dbReference type="AlphaFoldDB" id="A0A9D2UIB4"/>
<dbReference type="PROSITE" id="PS01124">
    <property type="entry name" value="HTH_ARAC_FAMILY_2"/>
    <property type="match status" value="1"/>
</dbReference>
<feature type="domain" description="HTH araC/xylS-type" evidence="4">
    <location>
        <begin position="197"/>
        <end position="295"/>
    </location>
</feature>
<evidence type="ECO:0000256" key="3">
    <source>
        <dbReference type="ARBA" id="ARBA00023163"/>
    </source>
</evidence>
<dbReference type="Gene3D" id="1.10.10.60">
    <property type="entry name" value="Homeodomain-like"/>
    <property type="match status" value="1"/>
</dbReference>
<dbReference type="PANTHER" id="PTHR43280:SF32">
    <property type="entry name" value="TRANSCRIPTIONAL REGULATORY PROTEIN"/>
    <property type="match status" value="1"/>
</dbReference>
<dbReference type="PANTHER" id="PTHR43280">
    <property type="entry name" value="ARAC-FAMILY TRANSCRIPTIONAL REGULATOR"/>
    <property type="match status" value="1"/>
</dbReference>
<sequence length="308" mass="35449">MSNTDDIRQIAFNRIKDDDFDVDYIDDEIVFHTDIRELPIDKDSPVQTDMLTIVVCSRGKLSVELNAVEYTIRRNEVLVCLPNSVINNCMISPDFDGAVLCMSQRGILEQIPENDILSKALYFAKNPIICVNEDDLHIIDLYGTLIMSKVRMKRKPYYKESIVSIVKAALYDLLAYVEGKPDYCGHGMVRQREVLFKKFLELLSTTRIKPRNTSWYAARLCVTPKYLSTVCKQVSGKTAHAWINEFVSIDIRYWLKSTDKSVKEIADMLEFPSISFFGKYCRAHFGISPTKYRKQLRNIPAGNDRQSK</sequence>
<dbReference type="GO" id="GO:0043565">
    <property type="term" value="F:sequence-specific DNA binding"/>
    <property type="evidence" value="ECO:0007669"/>
    <property type="project" value="InterPro"/>
</dbReference>
<keyword evidence="1" id="KW-0805">Transcription regulation</keyword>
<dbReference type="GO" id="GO:0003700">
    <property type="term" value="F:DNA-binding transcription factor activity"/>
    <property type="evidence" value="ECO:0007669"/>
    <property type="project" value="InterPro"/>
</dbReference>
<dbReference type="InterPro" id="IPR009057">
    <property type="entry name" value="Homeodomain-like_sf"/>
</dbReference>